<feature type="non-terminal residue" evidence="2">
    <location>
        <position position="124"/>
    </location>
</feature>
<proteinExistence type="predicted"/>
<dbReference type="PANTHER" id="PTHR34980:SF2">
    <property type="entry name" value="INNER MEMBRANE PROTEIN YHAH-RELATED"/>
    <property type="match status" value="1"/>
</dbReference>
<protein>
    <submittedName>
        <fullName evidence="2">DUF805 domain-containing protein</fullName>
    </submittedName>
</protein>
<dbReference type="Pfam" id="PF05656">
    <property type="entry name" value="DUF805"/>
    <property type="match status" value="1"/>
</dbReference>
<dbReference type="EMBL" id="RCNR01000012">
    <property type="protein sequence ID" value="MUH35840.1"/>
    <property type="molecule type" value="Genomic_DNA"/>
</dbReference>
<feature type="transmembrane region" description="Helical" evidence="1">
    <location>
        <begin position="23"/>
        <end position="44"/>
    </location>
</feature>
<dbReference type="RefSeq" id="WP_155599556.1">
    <property type="nucleotide sequence ID" value="NZ_RCNR01000012.1"/>
</dbReference>
<sequence length="124" mass="14158">MNWYLKVLQNYAGFEGRARRKEYWMFFLFNMLISYGLQIVAIVVEVPALLFLSIIYSLGVLIPGIAVGVRRMHDVGKSGWFLLVPIYNLILACTDSEEGENKYGSNPKMEEEATLQKSIVGFKK</sequence>
<gene>
    <name evidence="2" type="ORF">D9O36_08315</name>
</gene>
<keyword evidence="3" id="KW-1185">Reference proteome</keyword>
<evidence type="ECO:0000256" key="1">
    <source>
        <dbReference type="SAM" id="Phobius"/>
    </source>
</evidence>
<evidence type="ECO:0000313" key="3">
    <source>
        <dbReference type="Proteomes" id="UP000540519"/>
    </source>
</evidence>
<keyword evidence="1" id="KW-0472">Membrane</keyword>
<evidence type="ECO:0000313" key="2">
    <source>
        <dbReference type="EMBL" id="MUH35840.1"/>
    </source>
</evidence>
<dbReference type="Proteomes" id="UP000540519">
    <property type="component" value="Unassembled WGS sequence"/>
</dbReference>
<dbReference type="OrthoDB" id="9812349at2"/>
<dbReference type="AlphaFoldDB" id="A0A7X3D1Q1"/>
<keyword evidence="1" id="KW-0812">Transmembrane</keyword>
<name>A0A7X3D1Q1_9FLAO</name>
<accession>A0A7X3D1Q1</accession>
<keyword evidence="1" id="KW-1133">Transmembrane helix</keyword>
<reference evidence="2 3" key="1">
    <citation type="journal article" date="2019" name="Mar. Drugs">
        <title>Comparative Genomics and CAZyme Genome Repertoires of Marine Zobellia amurskyensis KMM 3526(T) and Zobellia laminariae KMM 3676(T).</title>
        <authorList>
            <person name="Chernysheva N."/>
            <person name="Bystritskaya E."/>
            <person name="Stenkova A."/>
            <person name="Golovkin I."/>
            <person name="Nedashkovskaya O."/>
            <person name="Isaeva M."/>
        </authorList>
    </citation>
    <scope>NUCLEOTIDE SEQUENCE [LARGE SCALE GENOMIC DNA]</scope>
    <source>
        <strain evidence="2 3">KMM 3526</strain>
    </source>
</reference>
<feature type="transmembrane region" description="Helical" evidence="1">
    <location>
        <begin position="50"/>
        <end position="69"/>
    </location>
</feature>
<dbReference type="GO" id="GO:0005886">
    <property type="term" value="C:plasma membrane"/>
    <property type="evidence" value="ECO:0007669"/>
    <property type="project" value="TreeGrafter"/>
</dbReference>
<dbReference type="PANTHER" id="PTHR34980">
    <property type="entry name" value="INNER MEMBRANE PROTEIN-RELATED-RELATED"/>
    <property type="match status" value="1"/>
</dbReference>
<organism evidence="2 3">
    <name type="scientific">Zobellia amurskyensis</name>
    <dbReference type="NCBI Taxonomy" id="248905"/>
    <lineage>
        <taxon>Bacteria</taxon>
        <taxon>Pseudomonadati</taxon>
        <taxon>Bacteroidota</taxon>
        <taxon>Flavobacteriia</taxon>
        <taxon>Flavobacteriales</taxon>
        <taxon>Flavobacteriaceae</taxon>
        <taxon>Zobellia</taxon>
    </lineage>
</organism>
<dbReference type="InterPro" id="IPR008523">
    <property type="entry name" value="DUF805"/>
</dbReference>
<comment type="caution">
    <text evidence="2">The sequence shown here is derived from an EMBL/GenBank/DDBJ whole genome shotgun (WGS) entry which is preliminary data.</text>
</comment>